<dbReference type="PANTHER" id="PTHR11085:SF10">
    <property type="entry name" value="NAD-DEPENDENT PROTEIN DEACYLASE SIRTUIN-5, MITOCHONDRIAL-RELATED"/>
    <property type="match status" value="1"/>
</dbReference>
<dbReference type="Proteomes" id="UP001253193">
    <property type="component" value="Unassembled WGS sequence"/>
</dbReference>
<accession>A0AAW8Q8C0</accession>
<gene>
    <name evidence="6" type="ORF">QX249_24350</name>
</gene>
<dbReference type="Gene3D" id="3.30.1600.10">
    <property type="entry name" value="SIR2/SIRT2 'Small Domain"/>
    <property type="match status" value="1"/>
</dbReference>
<feature type="active site" description="Proton acceptor" evidence="4">
    <location>
        <position position="129"/>
    </location>
</feature>
<evidence type="ECO:0000313" key="7">
    <source>
        <dbReference type="Proteomes" id="UP001253193"/>
    </source>
</evidence>
<evidence type="ECO:0000256" key="3">
    <source>
        <dbReference type="ARBA" id="ARBA00023027"/>
    </source>
</evidence>
<feature type="binding site" evidence="4">
    <location>
        <position position="163"/>
    </location>
    <ligand>
        <name>Zn(2+)</name>
        <dbReference type="ChEBI" id="CHEBI:29105"/>
    </ligand>
</feature>
<dbReference type="SUPFAM" id="SSF52467">
    <property type="entry name" value="DHS-like NAD/FAD-binding domain"/>
    <property type="match status" value="1"/>
</dbReference>
<dbReference type="PROSITE" id="PS50305">
    <property type="entry name" value="SIRTUIN"/>
    <property type="match status" value="1"/>
</dbReference>
<comment type="caution">
    <text evidence="6">The sequence shown here is derived from an EMBL/GenBank/DDBJ whole genome shotgun (WGS) entry which is preliminary data.</text>
</comment>
<keyword evidence="3" id="KW-0520">NAD</keyword>
<dbReference type="Gene3D" id="3.40.50.1220">
    <property type="entry name" value="TPP-binding domain"/>
    <property type="match status" value="1"/>
</dbReference>
<evidence type="ECO:0000256" key="4">
    <source>
        <dbReference type="PROSITE-ProRule" id="PRU00236"/>
    </source>
</evidence>
<keyword evidence="6" id="KW-0012">Acyltransferase</keyword>
<feature type="binding site" evidence="4">
    <location>
        <position position="142"/>
    </location>
    <ligand>
        <name>Zn(2+)</name>
        <dbReference type="ChEBI" id="CHEBI:29105"/>
    </ligand>
</feature>
<evidence type="ECO:0000256" key="2">
    <source>
        <dbReference type="ARBA" id="ARBA00022679"/>
    </source>
</evidence>
<keyword evidence="2 6" id="KW-0808">Transferase</keyword>
<name>A0AAW8Q8C0_VIBPH</name>
<dbReference type="GO" id="GO:0070403">
    <property type="term" value="F:NAD+ binding"/>
    <property type="evidence" value="ECO:0007669"/>
    <property type="project" value="InterPro"/>
</dbReference>
<dbReference type="GO" id="GO:0017136">
    <property type="term" value="F:histone deacetylase activity, NAD-dependent"/>
    <property type="evidence" value="ECO:0007669"/>
    <property type="project" value="TreeGrafter"/>
</dbReference>
<dbReference type="AlphaFoldDB" id="A0AAW8Q8C0"/>
<reference evidence="6" key="1">
    <citation type="submission" date="2023-06" db="EMBL/GenBank/DDBJ databases">
        <title>Genomic Diversity of Vibrio spp. and Metagenomic Analysis of Pathogens in Florida Gulf Coastal Waters Following Hurricane Ian.</title>
        <authorList>
            <person name="Brumfield K.D."/>
        </authorList>
    </citation>
    <scope>NUCLEOTIDE SEQUENCE</scope>
    <source>
        <strain evidence="6">WBS2B-138</strain>
    </source>
</reference>
<proteinExistence type="predicted"/>
<organism evidence="6 7">
    <name type="scientific">Vibrio parahaemolyticus</name>
    <dbReference type="NCBI Taxonomy" id="670"/>
    <lineage>
        <taxon>Bacteria</taxon>
        <taxon>Pseudomonadati</taxon>
        <taxon>Pseudomonadota</taxon>
        <taxon>Gammaproteobacteria</taxon>
        <taxon>Vibrionales</taxon>
        <taxon>Vibrionaceae</taxon>
        <taxon>Vibrio</taxon>
    </lineage>
</organism>
<feature type="binding site" evidence="4">
    <location>
        <position position="137"/>
    </location>
    <ligand>
        <name>Zn(2+)</name>
        <dbReference type="ChEBI" id="CHEBI:29105"/>
    </ligand>
</feature>
<dbReference type="InterPro" id="IPR050134">
    <property type="entry name" value="NAD-dep_sirtuin_deacylases"/>
</dbReference>
<evidence type="ECO:0000313" key="6">
    <source>
        <dbReference type="EMBL" id="MDS1823780.1"/>
    </source>
</evidence>
<dbReference type="RefSeq" id="WP_311020816.1">
    <property type="nucleotide sequence ID" value="NZ_JAUHGG010000012.1"/>
</dbReference>
<keyword evidence="4" id="KW-0862">Zinc</keyword>
<dbReference type="Pfam" id="PF02146">
    <property type="entry name" value="SIR2"/>
    <property type="match status" value="1"/>
</dbReference>
<evidence type="ECO:0000256" key="1">
    <source>
        <dbReference type="ARBA" id="ARBA00012928"/>
    </source>
</evidence>
<sequence>MNTENLNRAREILKNADAVFCFSGAGMSAPSGANTFRGDDGFWRHFPPYQKLGLNFEQMATPASFVDHLDVALGFYGYRYNLYNKLTPHAGYYDLKRVMDSKLFGGWMITTNVDGHAIKAGFENVYESHGSIHHWQCSNLDCANKNGLLAPPKLVVDEETMTCSITNEHYCGCLKPLRPNIVMFWDLQFCDIRSREQYGRYLKFRCDLEEKKTFPRVAVLEIGAGDAIPTMRIEAHQIANEFGTRVIRINMEPETETHDRRPIHLQGDACEVLKLLTEGL</sequence>
<dbReference type="InterPro" id="IPR029035">
    <property type="entry name" value="DHS-like_NAD/FAD-binding_dom"/>
</dbReference>
<dbReference type="GO" id="GO:0046872">
    <property type="term" value="F:metal ion binding"/>
    <property type="evidence" value="ECO:0007669"/>
    <property type="project" value="UniProtKB-KW"/>
</dbReference>
<evidence type="ECO:0000259" key="5">
    <source>
        <dbReference type="PROSITE" id="PS50305"/>
    </source>
</evidence>
<dbReference type="EMBL" id="JAUHGG010000012">
    <property type="protein sequence ID" value="MDS1823780.1"/>
    <property type="molecule type" value="Genomic_DNA"/>
</dbReference>
<dbReference type="InterPro" id="IPR003000">
    <property type="entry name" value="Sirtuin"/>
</dbReference>
<dbReference type="InterPro" id="IPR026590">
    <property type="entry name" value="Ssirtuin_cat_dom"/>
</dbReference>
<keyword evidence="4" id="KW-0479">Metal-binding</keyword>
<feature type="binding site" evidence="4">
    <location>
        <position position="171"/>
    </location>
    <ligand>
        <name>Zn(2+)</name>
        <dbReference type="ChEBI" id="CHEBI:29105"/>
    </ligand>
</feature>
<dbReference type="InterPro" id="IPR026591">
    <property type="entry name" value="Sirtuin_cat_small_dom_sf"/>
</dbReference>
<feature type="domain" description="Deacetylase sirtuin-type" evidence="5">
    <location>
        <begin position="1"/>
        <end position="280"/>
    </location>
</feature>
<protein>
    <recommendedName>
        <fullName evidence="1">protein acetyllysine N-acetyltransferase</fullName>
        <ecNumber evidence="1">2.3.1.286</ecNumber>
    </recommendedName>
</protein>
<dbReference type="EC" id="2.3.1.286" evidence="1"/>
<dbReference type="PANTHER" id="PTHR11085">
    <property type="entry name" value="NAD-DEPENDENT PROTEIN DEACYLASE SIRTUIN-5, MITOCHONDRIAL-RELATED"/>
    <property type="match status" value="1"/>
</dbReference>